<accession>A0ABT2RZ70</accession>
<proteinExistence type="predicted"/>
<name>A0ABT2RZ70_9FIRM</name>
<keyword evidence="2" id="KW-1185">Reference proteome</keyword>
<gene>
    <name evidence="1" type="ORF">OCV63_10445</name>
</gene>
<reference evidence="1 2" key="1">
    <citation type="journal article" date="2021" name="ISME Commun">
        <title>Automated analysis of genomic sequences facilitates high-throughput and comprehensive description of bacteria.</title>
        <authorList>
            <person name="Hitch T.C.A."/>
        </authorList>
    </citation>
    <scope>NUCLEOTIDE SEQUENCE [LARGE SCALE GENOMIC DNA]</scope>
    <source>
        <strain evidence="1 2">Sanger_04</strain>
    </source>
</reference>
<evidence type="ECO:0000313" key="1">
    <source>
        <dbReference type="EMBL" id="MCU6697315.1"/>
    </source>
</evidence>
<feature type="non-terminal residue" evidence="1">
    <location>
        <position position="180"/>
    </location>
</feature>
<comment type="caution">
    <text evidence="1">The sequence shown here is derived from an EMBL/GenBank/DDBJ whole genome shotgun (WGS) entry which is preliminary data.</text>
</comment>
<dbReference type="RefSeq" id="WP_262670801.1">
    <property type="nucleotide sequence ID" value="NZ_JAOQKC010000013.1"/>
</dbReference>
<dbReference type="Proteomes" id="UP001652461">
    <property type="component" value="Unassembled WGS sequence"/>
</dbReference>
<sequence length="180" mass="20642">MVAAFEKQKTTAEIAEILKTLYHGGNGLGSVSAWYADDGIHLSHGKSVRYDRSAQVISWESAAERIGELLESGQFASNVELAEAVGYERSLLSEKLWHLYHDLSEDARKAGYLSCLSEIKGNGFPEETRRLTEQLSDPAFRQTLKEEYAAFWTAYQQDRDLLRFHYHRPREIWENLKDLD</sequence>
<protein>
    <submittedName>
        <fullName evidence="1">Uncharacterized protein</fullName>
    </submittedName>
</protein>
<organism evidence="1 2">
    <name type="scientific">Laedolimicola ammoniilytica</name>
    <dbReference type="NCBI Taxonomy" id="2981771"/>
    <lineage>
        <taxon>Bacteria</taxon>
        <taxon>Bacillati</taxon>
        <taxon>Bacillota</taxon>
        <taxon>Clostridia</taxon>
        <taxon>Lachnospirales</taxon>
        <taxon>Lachnospiraceae</taxon>
        <taxon>Laedolimicola</taxon>
    </lineage>
</organism>
<evidence type="ECO:0000313" key="2">
    <source>
        <dbReference type="Proteomes" id="UP001652461"/>
    </source>
</evidence>
<dbReference type="EMBL" id="JAOQKC010000013">
    <property type="protein sequence ID" value="MCU6697315.1"/>
    <property type="molecule type" value="Genomic_DNA"/>
</dbReference>